<sequence>MIVLTITSFIYSPTLVIFAPCNEVFDDAAP</sequence>
<reference evidence="1" key="1">
    <citation type="submission" date="2021-02" db="EMBL/GenBank/DDBJ databases">
        <authorList>
            <person name="Nowell W R."/>
        </authorList>
    </citation>
    <scope>NUCLEOTIDE SEQUENCE</scope>
</reference>
<feature type="non-terminal residue" evidence="1">
    <location>
        <position position="30"/>
    </location>
</feature>
<evidence type="ECO:0000313" key="2">
    <source>
        <dbReference type="Proteomes" id="UP000676336"/>
    </source>
</evidence>
<dbReference type="Proteomes" id="UP000676336">
    <property type="component" value="Unassembled WGS sequence"/>
</dbReference>
<protein>
    <submittedName>
        <fullName evidence="1">Uncharacterized protein</fullName>
    </submittedName>
</protein>
<proteinExistence type="predicted"/>
<evidence type="ECO:0000313" key="1">
    <source>
        <dbReference type="EMBL" id="CAF4175829.1"/>
    </source>
</evidence>
<gene>
    <name evidence="1" type="ORF">SMN809_LOCUS20802</name>
</gene>
<organism evidence="1 2">
    <name type="scientific">Rotaria magnacalcarata</name>
    <dbReference type="NCBI Taxonomy" id="392030"/>
    <lineage>
        <taxon>Eukaryota</taxon>
        <taxon>Metazoa</taxon>
        <taxon>Spiralia</taxon>
        <taxon>Gnathifera</taxon>
        <taxon>Rotifera</taxon>
        <taxon>Eurotatoria</taxon>
        <taxon>Bdelloidea</taxon>
        <taxon>Philodinida</taxon>
        <taxon>Philodinidae</taxon>
        <taxon>Rotaria</taxon>
    </lineage>
</organism>
<comment type="caution">
    <text evidence="1">The sequence shown here is derived from an EMBL/GenBank/DDBJ whole genome shotgun (WGS) entry which is preliminary data.</text>
</comment>
<accession>A0A8S2RQH5</accession>
<name>A0A8S2RQH5_9BILA</name>
<dbReference type="AlphaFoldDB" id="A0A8S2RQH5"/>
<dbReference type="EMBL" id="CAJOBI010014300">
    <property type="protein sequence ID" value="CAF4175829.1"/>
    <property type="molecule type" value="Genomic_DNA"/>
</dbReference>